<dbReference type="Pfam" id="PF09826">
    <property type="entry name" value="Beta_propel"/>
    <property type="match status" value="1"/>
</dbReference>
<sequence>MKKRSLWLVAAALIAAIGIGFAFMIDKVSISASSIALAEQGWRANFSSELHPDAIEKGHVYLTDAEEKPVDVEMNLLENGKTLEIPEISTGQYILHVEKSAIKGKFLKSLASKKVEFSVQEEITALSNEEELKAYFKQLLELQKNSERYGAFGEGSGMATEESGASESSAADSAGSGESGSYSSTNNQVEGVDEADLVKTDGSYIYSISDSKVLITDARNPENLSAGAELLVEPEMYPEQLFLSDNTLIVMGSQYGVARTEGKVDAEMAPHLSMTTVYLYDISDPASPQFLRKVGTEGNLNGARLTDGILYYVTNVYPEIWMMEEGEDVELRPMVFDSKNGRKFSALPYDRISILPGTMEGSYSLVSAIDLADPEENELSTEGFLGGSEQLYMTKENLYLTASAYVPMDEEETDENVSMDIWIPQLANTEVFKFALNKTDITFLASNEVKGSLLNQFSMDEYNGFFRIVTTEGVAWDEASPSKNHLFILDGGMQQVGSVEDLAKGERIYSARFMGDKAYMVTFKETDPLFVIDVAVPSSPEVLGELKIPGFSNYLHPLGEDHLIGFGSDTKVESSKEGEARVVTGGVKISLFDVSDFNNPIEKDTEVIGGQGTSSALQYDHKALFTHQEKSLFGFPVALYKETNGEYIEFEGEGAMIYTITPDGIEETANLIKESSAQYEDWSSSIQRIIYIDDTLFTIAHSEIKSYDLSTFKILDTIEY</sequence>
<organism evidence="2 3">
    <name type="scientific">Planococcus halotolerans</name>
    <dbReference type="NCBI Taxonomy" id="2233542"/>
    <lineage>
        <taxon>Bacteria</taxon>
        <taxon>Bacillati</taxon>
        <taxon>Bacillota</taxon>
        <taxon>Bacilli</taxon>
        <taxon>Bacillales</taxon>
        <taxon>Caryophanaceae</taxon>
        <taxon>Planococcus</taxon>
    </lineage>
</organism>
<evidence type="ECO:0000313" key="3">
    <source>
        <dbReference type="Proteomes" id="UP000251002"/>
    </source>
</evidence>
<reference evidence="2 3" key="1">
    <citation type="submission" date="2018-06" db="EMBL/GenBank/DDBJ databases">
        <title>The draft genome sequences of strains SCU63 and S1.</title>
        <authorList>
            <person name="Gan L."/>
        </authorList>
    </citation>
    <scope>NUCLEOTIDE SEQUENCE [LARGE SCALE GENOMIC DNA]</scope>
    <source>
        <strain evidence="2 3">SCU63</strain>
    </source>
</reference>
<keyword evidence="3" id="KW-1185">Reference proteome</keyword>
<protein>
    <recommendedName>
        <fullName evidence="4">Copper amine oxidase-like N-terminal domain-containing protein</fullName>
    </recommendedName>
</protein>
<evidence type="ECO:0000256" key="1">
    <source>
        <dbReference type="SAM" id="MobiDB-lite"/>
    </source>
</evidence>
<evidence type="ECO:0008006" key="4">
    <source>
        <dbReference type="Google" id="ProtNLM"/>
    </source>
</evidence>
<feature type="compositionally biased region" description="Low complexity" evidence="1">
    <location>
        <begin position="157"/>
        <end position="184"/>
    </location>
</feature>
<dbReference type="Proteomes" id="UP000251002">
    <property type="component" value="Unassembled WGS sequence"/>
</dbReference>
<name>A0A365L639_9BACL</name>
<feature type="region of interest" description="Disordered" evidence="1">
    <location>
        <begin position="153"/>
        <end position="188"/>
    </location>
</feature>
<dbReference type="RefSeq" id="WP_112221303.1">
    <property type="nucleotide sequence ID" value="NZ_CP196859.1"/>
</dbReference>
<evidence type="ECO:0000313" key="2">
    <source>
        <dbReference type="EMBL" id="RAZ80876.1"/>
    </source>
</evidence>
<dbReference type="InterPro" id="IPR019198">
    <property type="entry name" value="Beta_propeller_containing"/>
</dbReference>
<accession>A0A365L639</accession>
<dbReference type="AlphaFoldDB" id="A0A365L639"/>
<comment type="caution">
    <text evidence="2">The sequence shown here is derived from an EMBL/GenBank/DDBJ whole genome shotgun (WGS) entry which is preliminary data.</text>
</comment>
<proteinExistence type="predicted"/>
<gene>
    <name evidence="2" type="ORF">DP120_00870</name>
</gene>
<dbReference type="EMBL" id="QLZR01000001">
    <property type="protein sequence ID" value="RAZ80876.1"/>
    <property type="molecule type" value="Genomic_DNA"/>
</dbReference>